<comment type="caution">
    <text evidence="1">The sequence shown here is derived from an EMBL/GenBank/DDBJ whole genome shotgun (WGS) entry which is preliminary data.</text>
</comment>
<reference evidence="1" key="1">
    <citation type="submission" date="2020-09" db="EMBL/GenBank/DDBJ databases">
        <title>Iningainema tapete sp. nov. (Scytonemataceae, Cyanobacteria) from greenhouses in central Florida (USA) produces two types of nodularin with biosynthetic potential for microcystin-LR and anabaenopeptins.</title>
        <authorList>
            <person name="Berthold D.E."/>
            <person name="Lefler F.W."/>
            <person name="Huang I.-S."/>
            <person name="Abdulla H."/>
            <person name="Zimba P.V."/>
            <person name="Laughinghouse H.D. IV."/>
        </authorList>
    </citation>
    <scope>NUCLEOTIDE SEQUENCE</scope>
    <source>
        <strain evidence="1">BLCCT55</strain>
    </source>
</reference>
<keyword evidence="2" id="KW-1185">Reference proteome</keyword>
<evidence type="ECO:0000313" key="1">
    <source>
        <dbReference type="EMBL" id="MBD2773325.1"/>
    </source>
</evidence>
<proteinExistence type="predicted"/>
<dbReference type="Proteomes" id="UP000629098">
    <property type="component" value="Unassembled WGS sequence"/>
</dbReference>
<accession>A0A8J7CE74</accession>
<organism evidence="1 2">
    <name type="scientific">Iningainema tapete BLCC-T55</name>
    <dbReference type="NCBI Taxonomy" id="2748662"/>
    <lineage>
        <taxon>Bacteria</taxon>
        <taxon>Bacillati</taxon>
        <taxon>Cyanobacteriota</taxon>
        <taxon>Cyanophyceae</taxon>
        <taxon>Nostocales</taxon>
        <taxon>Scytonemataceae</taxon>
        <taxon>Iningainema tapete</taxon>
    </lineage>
</organism>
<name>A0A8J7CE74_9CYAN</name>
<dbReference type="RefSeq" id="WP_190828970.1">
    <property type="nucleotide sequence ID" value="NZ_CAWPPI010000052.1"/>
</dbReference>
<sequence length="88" mass="9677">MTMAQARIVVRDEALERGQELLKATKLGSLTELFNVLVSRYGTHLQTTWVIPAASCLCSSNQPIILPSDLTLKVNEIESNFDSELTGV</sequence>
<protein>
    <submittedName>
        <fullName evidence="1">Uncharacterized protein</fullName>
    </submittedName>
</protein>
<dbReference type="AlphaFoldDB" id="A0A8J7CE74"/>
<dbReference type="EMBL" id="JACXAE010000052">
    <property type="protein sequence ID" value="MBD2773325.1"/>
    <property type="molecule type" value="Genomic_DNA"/>
</dbReference>
<gene>
    <name evidence="1" type="ORF">ICL16_14905</name>
</gene>
<evidence type="ECO:0000313" key="2">
    <source>
        <dbReference type="Proteomes" id="UP000629098"/>
    </source>
</evidence>